<evidence type="ECO:0000256" key="1">
    <source>
        <dbReference type="SAM" id="Phobius"/>
    </source>
</evidence>
<proteinExistence type="predicted"/>
<feature type="transmembrane region" description="Helical" evidence="1">
    <location>
        <begin position="95"/>
        <end position="114"/>
    </location>
</feature>
<gene>
    <name evidence="2" type="ORF">ACFQ5P_08590</name>
</gene>
<reference evidence="3" key="1">
    <citation type="journal article" date="2019" name="Int. J. Syst. Evol. Microbiol.">
        <title>The Global Catalogue of Microorganisms (GCM) 10K type strain sequencing project: providing services to taxonomists for standard genome sequencing and annotation.</title>
        <authorList>
            <consortium name="The Broad Institute Genomics Platform"/>
            <consortium name="The Broad Institute Genome Sequencing Center for Infectious Disease"/>
            <person name="Wu L."/>
            <person name="Ma J."/>
        </authorList>
    </citation>
    <scope>NUCLEOTIDE SEQUENCE [LARGE SCALE GENOMIC DNA]</scope>
    <source>
        <strain evidence="3">CCM 8875</strain>
    </source>
</reference>
<evidence type="ECO:0008006" key="4">
    <source>
        <dbReference type="Google" id="ProtNLM"/>
    </source>
</evidence>
<evidence type="ECO:0000313" key="2">
    <source>
        <dbReference type="EMBL" id="MFD1481352.1"/>
    </source>
</evidence>
<accession>A0ABW4DUH4</accession>
<dbReference type="Proteomes" id="UP001597302">
    <property type="component" value="Unassembled WGS sequence"/>
</dbReference>
<feature type="transmembrane region" description="Helical" evidence="1">
    <location>
        <begin position="38"/>
        <end position="57"/>
    </location>
</feature>
<organism evidence="2 3">
    <name type="scientific">Paracoccus nototheniae</name>
    <dbReference type="NCBI Taxonomy" id="2489002"/>
    <lineage>
        <taxon>Bacteria</taxon>
        <taxon>Pseudomonadati</taxon>
        <taxon>Pseudomonadota</taxon>
        <taxon>Alphaproteobacteria</taxon>
        <taxon>Rhodobacterales</taxon>
        <taxon>Paracoccaceae</taxon>
        <taxon>Paracoccus</taxon>
    </lineage>
</organism>
<name>A0ABW4DUH4_9RHOB</name>
<keyword evidence="1" id="KW-0812">Transmembrane</keyword>
<keyword evidence="3" id="KW-1185">Reference proteome</keyword>
<evidence type="ECO:0000313" key="3">
    <source>
        <dbReference type="Proteomes" id="UP001597302"/>
    </source>
</evidence>
<protein>
    <recommendedName>
        <fullName evidence="4">Integral membrane protein</fullName>
    </recommendedName>
</protein>
<keyword evidence="1" id="KW-1133">Transmembrane helix</keyword>
<feature type="transmembrane region" description="Helical" evidence="1">
    <location>
        <begin position="69"/>
        <end position="89"/>
    </location>
</feature>
<dbReference type="RefSeq" id="WP_131574490.1">
    <property type="nucleotide sequence ID" value="NZ_CBCSAJ010000008.1"/>
</dbReference>
<comment type="caution">
    <text evidence="2">The sequence shown here is derived from an EMBL/GenBank/DDBJ whole genome shotgun (WGS) entry which is preliminary data.</text>
</comment>
<sequence length="122" mass="12394">MTRTLPAALLAALVALSGAAGVLVVAGGALVPVGGTDLPLAYILPPLVALALFQLIFGALSGFWRGPGFWLVALPVSAVIWGLGLWLLLDARITAPQALAGTALAHLAAVLLAVTRIRGRRA</sequence>
<dbReference type="EMBL" id="JBHTOQ010000020">
    <property type="protein sequence ID" value="MFD1481352.1"/>
    <property type="molecule type" value="Genomic_DNA"/>
</dbReference>
<keyword evidence="1" id="KW-0472">Membrane</keyword>